<dbReference type="AlphaFoldDB" id="A0A1Y5RMR3"/>
<feature type="transmembrane region" description="Helical" evidence="1">
    <location>
        <begin position="34"/>
        <end position="67"/>
    </location>
</feature>
<dbReference type="RefSeq" id="WP_085794236.1">
    <property type="nucleotide sequence ID" value="NZ_FWFO01000001.1"/>
</dbReference>
<feature type="transmembrane region" description="Helical" evidence="1">
    <location>
        <begin position="178"/>
        <end position="198"/>
    </location>
</feature>
<feature type="domain" description="CAAX prenyl protease 2/Lysostaphin resistance protein A-like" evidence="2">
    <location>
        <begin position="178"/>
        <end position="268"/>
    </location>
</feature>
<protein>
    <submittedName>
        <fullName evidence="3">CAAX amino terminal protease self-immunity</fullName>
    </submittedName>
</protein>
<proteinExistence type="predicted"/>
<feature type="transmembrane region" description="Helical" evidence="1">
    <location>
        <begin position="232"/>
        <end position="250"/>
    </location>
</feature>
<dbReference type="OrthoDB" id="5322702at2"/>
<dbReference type="GO" id="GO:0006508">
    <property type="term" value="P:proteolysis"/>
    <property type="evidence" value="ECO:0007669"/>
    <property type="project" value="UniProtKB-KW"/>
</dbReference>
<keyword evidence="4" id="KW-1185">Reference proteome</keyword>
<feature type="transmembrane region" description="Helical" evidence="1">
    <location>
        <begin position="12"/>
        <end position="28"/>
    </location>
</feature>
<keyword evidence="1" id="KW-0472">Membrane</keyword>
<evidence type="ECO:0000259" key="2">
    <source>
        <dbReference type="Pfam" id="PF02517"/>
    </source>
</evidence>
<keyword evidence="3" id="KW-0378">Hydrolase</keyword>
<gene>
    <name evidence="3" type="ORF">TRL7639_00525</name>
</gene>
<dbReference type="GO" id="GO:0080120">
    <property type="term" value="P:CAAX-box protein maturation"/>
    <property type="evidence" value="ECO:0007669"/>
    <property type="project" value="UniProtKB-ARBA"/>
</dbReference>
<feature type="transmembrane region" description="Helical" evidence="1">
    <location>
        <begin position="146"/>
        <end position="166"/>
    </location>
</feature>
<dbReference type="EMBL" id="FWFO01000001">
    <property type="protein sequence ID" value="SLN20731.1"/>
    <property type="molecule type" value="Genomic_DNA"/>
</dbReference>
<dbReference type="Pfam" id="PF02517">
    <property type="entry name" value="Rce1-like"/>
    <property type="match status" value="1"/>
</dbReference>
<evidence type="ECO:0000313" key="4">
    <source>
        <dbReference type="Proteomes" id="UP000193077"/>
    </source>
</evidence>
<keyword evidence="1" id="KW-0812">Transmembrane</keyword>
<organism evidence="3 4">
    <name type="scientific">Falsiruegeria litorea R37</name>
    <dbReference type="NCBI Taxonomy" id="1200284"/>
    <lineage>
        <taxon>Bacteria</taxon>
        <taxon>Pseudomonadati</taxon>
        <taxon>Pseudomonadota</taxon>
        <taxon>Alphaproteobacteria</taxon>
        <taxon>Rhodobacterales</taxon>
        <taxon>Roseobacteraceae</taxon>
        <taxon>Falsiruegeria</taxon>
    </lineage>
</organism>
<accession>A0A1Y5RMR3</accession>
<name>A0A1Y5RMR3_9RHOB</name>
<feature type="transmembrane region" description="Helical" evidence="1">
    <location>
        <begin position="257"/>
        <end position="275"/>
    </location>
</feature>
<dbReference type="Proteomes" id="UP000193077">
    <property type="component" value="Unassembled WGS sequence"/>
</dbReference>
<dbReference type="GO" id="GO:0004175">
    <property type="term" value="F:endopeptidase activity"/>
    <property type="evidence" value="ECO:0007669"/>
    <property type="project" value="UniProtKB-ARBA"/>
</dbReference>
<keyword evidence="3" id="KW-0645">Protease</keyword>
<feature type="transmembrane region" description="Helical" evidence="1">
    <location>
        <begin position="210"/>
        <end position="226"/>
    </location>
</feature>
<keyword evidence="1" id="KW-1133">Transmembrane helix</keyword>
<feature type="transmembrane region" description="Helical" evidence="1">
    <location>
        <begin position="74"/>
        <end position="95"/>
    </location>
</feature>
<evidence type="ECO:0000256" key="1">
    <source>
        <dbReference type="SAM" id="Phobius"/>
    </source>
</evidence>
<sequence length="279" mass="29692">MIYLLSHLTELWPWLILMAALGAGWSGYKRAALVLLGLWACAAVYLGVLSIVALAIGAPGLALATWLRSATGTAAAIGWTILILWSVALGAHLLPGFNNPIALDGVLSGPESRPFTMHLNADKPLVFFALLLAWNPLLHQDRPTRVFPLIMAAALALALFPMAIVAGALSPEVSWPDWIGLFVLVNLLMTCLTEEAFFRGFLQKALTGRIGAAGGIASASLLFGLVHLPAGAAVMAFATLLGAACGLGHWYGGRLRYAVWIHFGFNLIHLLFFTYPGPA</sequence>
<reference evidence="3 4" key="1">
    <citation type="submission" date="2017-03" db="EMBL/GenBank/DDBJ databases">
        <authorList>
            <person name="Afonso C.L."/>
            <person name="Miller P.J."/>
            <person name="Scott M.A."/>
            <person name="Spackman E."/>
            <person name="Goraichik I."/>
            <person name="Dimitrov K.M."/>
            <person name="Suarez D.L."/>
            <person name="Swayne D.E."/>
        </authorList>
    </citation>
    <scope>NUCLEOTIDE SEQUENCE [LARGE SCALE GENOMIC DNA]</scope>
    <source>
        <strain evidence="3 4">CECT 7639</strain>
    </source>
</reference>
<evidence type="ECO:0000313" key="3">
    <source>
        <dbReference type="EMBL" id="SLN20731.1"/>
    </source>
</evidence>
<dbReference type="InterPro" id="IPR003675">
    <property type="entry name" value="Rce1/LyrA-like_dom"/>
</dbReference>